<dbReference type="EMBL" id="BDDD01000358">
    <property type="protein sequence ID" value="GAV64617.1"/>
    <property type="molecule type" value="Genomic_DNA"/>
</dbReference>
<organism evidence="1 2">
    <name type="scientific">Cephalotus follicularis</name>
    <name type="common">Albany pitcher plant</name>
    <dbReference type="NCBI Taxonomy" id="3775"/>
    <lineage>
        <taxon>Eukaryota</taxon>
        <taxon>Viridiplantae</taxon>
        <taxon>Streptophyta</taxon>
        <taxon>Embryophyta</taxon>
        <taxon>Tracheophyta</taxon>
        <taxon>Spermatophyta</taxon>
        <taxon>Magnoliopsida</taxon>
        <taxon>eudicotyledons</taxon>
        <taxon>Gunneridae</taxon>
        <taxon>Pentapetalae</taxon>
        <taxon>rosids</taxon>
        <taxon>fabids</taxon>
        <taxon>Oxalidales</taxon>
        <taxon>Cephalotaceae</taxon>
        <taxon>Cephalotus</taxon>
    </lineage>
</organism>
<evidence type="ECO:0000313" key="2">
    <source>
        <dbReference type="Proteomes" id="UP000187406"/>
    </source>
</evidence>
<reference evidence="2" key="1">
    <citation type="submission" date="2016-04" db="EMBL/GenBank/DDBJ databases">
        <title>Cephalotus genome sequencing.</title>
        <authorList>
            <person name="Fukushima K."/>
            <person name="Hasebe M."/>
            <person name="Fang X."/>
        </authorList>
    </citation>
    <scope>NUCLEOTIDE SEQUENCE [LARGE SCALE GENOMIC DNA]</scope>
    <source>
        <strain evidence="2">cv. St1</strain>
    </source>
</reference>
<keyword evidence="2" id="KW-1185">Reference proteome</keyword>
<evidence type="ECO:0008006" key="3">
    <source>
        <dbReference type="Google" id="ProtNLM"/>
    </source>
</evidence>
<dbReference type="InParanoid" id="A0A1Q3B9B7"/>
<feature type="non-terminal residue" evidence="1">
    <location>
        <position position="1"/>
    </location>
</feature>
<dbReference type="Proteomes" id="UP000187406">
    <property type="component" value="Unassembled WGS sequence"/>
</dbReference>
<gene>
    <name evidence="1" type="ORF">CFOL_v3_08135</name>
</gene>
<accession>A0A1Q3B9B7</accession>
<dbReference type="AlphaFoldDB" id="A0A1Q3B9B7"/>
<sequence>AEKPYVSQDFDTLDEVYNFYNCYALREGFGIRKPSSSQSKNEKWVVTRFVEEHSHILDTPRRVSKRRSHNISHKNVVAKNLMDQFHSCAMRHF</sequence>
<proteinExistence type="predicted"/>
<dbReference type="PANTHER" id="PTHR46328">
    <property type="entry name" value="FAR-RED IMPAIRED RESPONSIVE (FAR1) FAMILY PROTEIN-RELATED"/>
    <property type="match status" value="1"/>
</dbReference>
<evidence type="ECO:0000313" key="1">
    <source>
        <dbReference type="EMBL" id="GAV64617.1"/>
    </source>
</evidence>
<protein>
    <recommendedName>
        <fullName evidence="3">FAR1 domain-containing protein</fullName>
    </recommendedName>
</protein>
<comment type="caution">
    <text evidence="1">The sequence shown here is derived from an EMBL/GenBank/DDBJ whole genome shotgun (WGS) entry which is preliminary data.</text>
</comment>
<dbReference type="OrthoDB" id="1845384at2759"/>
<name>A0A1Q3B9B7_CEPFO</name>